<reference evidence="4" key="1">
    <citation type="journal article" date="2014" name="Int. J. Syst. Evol. Microbiol.">
        <title>Complete genome of a new Firmicutes species belonging to the dominant human colonic microbiota ('Ruminococcus bicirculans') reveals two chromosomes and a selective capacity to utilize plant glucans.</title>
        <authorList>
            <consortium name="NISC Comparative Sequencing Program"/>
            <person name="Wegmann U."/>
            <person name="Louis P."/>
            <person name="Goesmann A."/>
            <person name="Henrissat B."/>
            <person name="Duncan S.H."/>
            <person name="Flint H.J."/>
        </authorList>
    </citation>
    <scope>NUCLEOTIDE SEQUENCE</scope>
    <source>
        <strain evidence="4">JCM 17590</strain>
    </source>
</reference>
<dbReference type="PROSITE" id="PS51186">
    <property type="entry name" value="GNAT"/>
    <property type="match status" value="1"/>
</dbReference>
<evidence type="ECO:0000313" key="4">
    <source>
        <dbReference type="EMBL" id="GAA4154480.1"/>
    </source>
</evidence>
<reference evidence="4" key="2">
    <citation type="submission" date="2023-12" db="EMBL/GenBank/DDBJ databases">
        <authorList>
            <person name="Sun Q."/>
            <person name="Inoue M."/>
        </authorList>
    </citation>
    <scope>NUCLEOTIDE SEQUENCE</scope>
    <source>
        <strain evidence="4">JCM 17590</strain>
    </source>
</reference>
<evidence type="ECO:0000313" key="5">
    <source>
        <dbReference type="Proteomes" id="UP001415169"/>
    </source>
</evidence>
<dbReference type="Gene3D" id="3.40.630.30">
    <property type="match status" value="1"/>
</dbReference>
<dbReference type="RefSeq" id="WP_344789889.1">
    <property type="nucleotide sequence ID" value="NZ_BAABBV010000001.1"/>
</dbReference>
<comment type="caution">
    <text evidence="4">The sequence shown here is derived from an EMBL/GenBank/DDBJ whole genome shotgun (WGS) entry which is preliminary data.</text>
</comment>
<sequence length="159" mass="16962">MTEAPLRAGRNDEVRACVDLWTRACAARDGTAVAGVAERARAKFDRRVAWVVAGAPGELQGFALATAPGSGASIDPPEAAVLGLLAVDPRAQANGLGRRLLYEIDGVLSEAGYRQAVLHVLTENLAAVRLYESAGWRPVGPAFEHSLLRRPFQSYVLDL</sequence>
<keyword evidence="1" id="KW-0808">Transferase</keyword>
<dbReference type="EMBL" id="BAABBV010000001">
    <property type="protein sequence ID" value="GAA4154480.1"/>
    <property type="molecule type" value="Genomic_DNA"/>
</dbReference>
<dbReference type="InterPro" id="IPR016181">
    <property type="entry name" value="Acyl_CoA_acyltransferase"/>
</dbReference>
<accession>A0ABP7ZDJ0</accession>
<evidence type="ECO:0000256" key="1">
    <source>
        <dbReference type="ARBA" id="ARBA00022679"/>
    </source>
</evidence>
<dbReference type="InterPro" id="IPR000182">
    <property type="entry name" value="GNAT_dom"/>
</dbReference>
<evidence type="ECO:0000256" key="2">
    <source>
        <dbReference type="ARBA" id="ARBA00023315"/>
    </source>
</evidence>
<dbReference type="Proteomes" id="UP001415169">
    <property type="component" value="Unassembled WGS sequence"/>
</dbReference>
<dbReference type="PANTHER" id="PTHR43877">
    <property type="entry name" value="AMINOALKYLPHOSPHONATE N-ACETYLTRANSFERASE-RELATED-RELATED"/>
    <property type="match status" value="1"/>
</dbReference>
<name>A0ABP7ZDJ0_9MICO</name>
<keyword evidence="2" id="KW-0012">Acyltransferase</keyword>
<dbReference type="SUPFAM" id="SSF55729">
    <property type="entry name" value="Acyl-CoA N-acyltransferases (Nat)"/>
    <property type="match status" value="1"/>
</dbReference>
<organism evidence="4 5">
    <name type="scientific">Gryllotalpicola daejeonensis</name>
    <dbReference type="NCBI Taxonomy" id="993087"/>
    <lineage>
        <taxon>Bacteria</taxon>
        <taxon>Bacillati</taxon>
        <taxon>Actinomycetota</taxon>
        <taxon>Actinomycetes</taxon>
        <taxon>Micrococcales</taxon>
        <taxon>Microbacteriaceae</taxon>
        <taxon>Gryllotalpicola</taxon>
    </lineage>
</organism>
<keyword evidence="5" id="KW-1185">Reference proteome</keyword>
<dbReference type="Pfam" id="PF00583">
    <property type="entry name" value="Acetyltransf_1"/>
    <property type="match status" value="1"/>
</dbReference>
<dbReference type="InterPro" id="IPR050832">
    <property type="entry name" value="Bact_Acetyltransf"/>
</dbReference>
<protein>
    <recommendedName>
        <fullName evidence="3">N-acetyltransferase domain-containing protein</fullName>
    </recommendedName>
</protein>
<evidence type="ECO:0000259" key="3">
    <source>
        <dbReference type="PROSITE" id="PS51186"/>
    </source>
</evidence>
<feature type="domain" description="N-acetyltransferase" evidence="3">
    <location>
        <begin position="4"/>
        <end position="159"/>
    </location>
</feature>
<gene>
    <name evidence="4" type="ORF">GCM10022286_02150</name>
</gene>
<proteinExistence type="predicted"/>
<dbReference type="CDD" id="cd04301">
    <property type="entry name" value="NAT_SF"/>
    <property type="match status" value="1"/>
</dbReference>